<dbReference type="AlphaFoldDB" id="A0A6L2ZQV5"/>
<comment type="catalytic activity">
    <reaction evidence="1 9 10">
        <text>[protein]-peptidylproline (omega=180) = [protein]-peptidylproline (omega=0)</text>
        <dbReference type="Rhea" id="RHEA:16237"/>
        <dbReference type="Rhea" id="RHEA-COMP:10747"/>
        <dbReference type="Rhea" id="RHEA-COMP:10748"/>
        <dbReference type="ChEBI" id="CHEBI:83833"/>
        <dbReference type="ChEBI" id="CHEBI:83834"/>
        <dbReference type="EC" id="5.2.1.8"/>
    </reaction>
</comment>
<comment type="caution">
    <text evidence="12">The sequence shown here is derived from an EMBL/GenBank/DDBJ whole genome shotgun (WGS) entry which is preliminary data.</text>
</comment>
<keyword evidence="6" id="KW-0143">Chaperone</keyword>
<dbReference type="SUPFAM" id="SSF54534">
    <property type="entry name" value="FKBP-like"/>
    <property type="match status" value="1"/>
</dbReference>
<keyword evidence="5 9" id="KW-0697">Rotamase</keyword>
<name>A0A6L2ZQV5_9ENTR</name>
<keyword evidence="4" id="KW-0963">Cytoplasm</keyword>
<dbReference type="NCBIfam" id="NF008008">
    <property type="entry name" value="PRK10737.1"/>
    <property type="match status" value="1"/>
</dbReference>
<dbReference type="EC" id="5.2.1.8" evidence="10"/>
<evidence type="ECO:0000259" key="11">
    <source>
        <dbReference type="PROSITE" id="PS50059"/>
    </source>
</evidence>
<organism evidence="12 13">
    <name type="scientific">Candidatus Regiella insecticola</name>
    <dbReference type="NCBI Taxonomy" id="138073"/>
    <lineage>
        <taxon>Bacteria</taxon>
        <taxon>Pseudomonadati</taxon>
        <taxon>Pseudomonadota</taxon>
        <taxon>Gammaproteobacteria</taxon>
        <taxon>Enterobacterales</taxon>
        <taxon>Enterobacteriaceae</taxon>
        <taxon>aphid secondary symbionts</taxon>
        <taxon>Candidatus Regiella</taxon>
    </lineage>
</organism>
<evidence type="ECO:0000256" key="9">
    <source>
        <dbReference type="PROSITE-ProRule" id="PRU00277"/>
    </source>
</evidence>
<keyword evidence="7 9" id="KW-0413">Isomerase</keyword>
<evidence type="ECO:0000256" key="6">
    <source>
        <dbReference type="ARBA" id="ARBA00023186"/>
    </source>
</evidence>
<gene>
    <name evidence="12" type="primary">slyD</name>
    <name evidence="12" type="ORF">RINTU1_23160</name>
</gene>
<comment type="function">
    <text evidence="8">Also involved in hydrogenase metallocenter assembly, probably by participating in the nickel insertion step. This function in hydrogenase biosynthesis requires chaperone activity and the presence of the metal-binding domain, but not PPIase activity.</text>
</comment>
<dbReference type="InterPro" id="IPR001179">
    <property type="entry name" value="PPIase_FKBP_dom"/>
</dbReference>
<comment type="similarity">
    <text evidence="3 10">Belongs to the FKBP-type PPIase family.</text>
</comment>
<reference evidence="12 13" key="1">
    <citation type="submission" date="2020-06" db="EMBL/GenBank/DDBJ databases">
        <title>The genome sequence of Candidatus Regiella insecticola strain Tut.</title>
        <authorList>
            <person name="Nikoh N."/>
            <person name="Tsuchida T."/>
            <person name="Koga R."/>
            <person name="Oshima K."/>
            <person name="Hattori M."/>
            <person name="Fukatsu T."/>
        </authorList>
    </citation>
    <scope>NUCLEOTIDE SEQUENCE [LARGE SCALE GENOMIC DNA]</scope>
    <source>
        <strain evidence="12 13">Tut</strain>
    </source>
</reference>
<proteinExistence type="inferred from homology"/>
<evidence type="ECO:0000256" key="4">
    <source>
        <dbReference type="ARBA" id="ARBA00022490"/>
    </source>
</evidence>
<sequence length="172" mass="19730">MKIAKHRVVSLVYQVRTEENRLVEEYDLDSPLQYLHGHDTFIPALEKALEGREVGERFELHLDADDAYGCRDENLVQRVEKALFVDDDDPTLEVGMCFLVDTDQGQMPVTITAVEDQHVVIDGNHLLSGKNLHFNIEVVAIRQATEQELQHGDVHCDHHHHHHQQTDNCCVH</sequence>
<evidence type="ECO:0000256" key="8">
    <source>
        <dbReference type="ARBA" id="ARBA00037071"/>
    </source>
</evidence>
<dbReference type="Gene3D" id="3.10.50.40">
    <property type="match status" value="1"/>
</dbReference>
<dbReference type="InterPro" id="IPR046357">
    <property type="entry name" value="PPIase_dom_sf"/>
</dbReference>
<evidence type="ECO:0000313" key="13">
    <source>
        <dbReference type="Proteomes" id="UP000504714"/>
    </source>
</evidence>
<dbReference type="Pfam" id="PF00254">
    <property type="entry name" value="FKBP_C"/>
    <property type="match status" value="1"/>
</dbReference>
<evidence type="ECO:0000256" key="5">
    <source>
        <dbReference type="ARBA" id="ARBA00023110"/>
    </source>
</evidence>
<evidence type="ECO:0000256" key="1">
    <source>
        <dbReference type="ARBA" id="ARBA00000971"/>
    </source>
</evidence>
<evidence type="ECO:0000256" key="3">
    <source>
        <dbReference type="ARBA" id="ARBA00006577"/>
    </source>
</evidence>
<dbReference type="Proteomes" id="UP000504714">
    <property type="component" value="Unassembled WGS sequence"/>
</dbReference>
<evidence type="ECO:0000256" key="10">
    <source>
        <dbReference type="RuleBase" id="RU003915"/>
    </source>
</evidence>
<dbReference type="EMBL" id="BLXO01000004">
    <property type="protein sequence ID" value="GFN46621.1"/>
    <property type="molecule type" value="Genomic_DNA"/>
</dbReference>
<evidence type="ECO:0000256" key="2">
    <source>
        <dbReference type="ARBA" id="ARBA00004496"/>
    </source>
</evidence>
<comment type="subcellular location">
    <subcellularLocation>
        <location evidence="2">Cytoplasm</location>
    </subcellularLocation>
</comment>
<dbReference type="RefSeq" id="WP_176488236.1">
    <property type="nucleotide sequence ID" value="NZ_BLXO01000004.1"/>
</dbReference>
<evidence type="ECO:0000256" key="7">
    <source>
        <dbReference type="ARBA" id="ARBA00023235"/>
    </source>
</evidence>
<protein>
    <recommendedName>
        <fullName evidence="10">Peptidyl-prolyl cis-trans isomerase</fullName>
        <ecNumber evidence="10">5.2.1.8</ecNumber>
    </recommendedName>
</protein>
<dbReference type="PANTHER" id="PTHR47861:SF3">
    <property type="entry name" value="FKBP-TYPE PEPTIDYL-PROLYL CIS-TRANS ISOMERASE SLYD"/>
    <property type="match status" value="1"/>
</dbReference>
<dbReference type="PANTHER" id="PTHR47861">
    <property type="entry name" value="FKBP-TYPE PEPTIDYL-PROLYL CIS-TRANS ISOMERASE SLYD"/>
    <property type="match status" value="1"/>
</dbReference>
<evidence type="ECO:0000313" key="12">
    <source>
        <dbReference type="EMBL" id="GFN46621.1"/>
    </source>
</evidence>
<dbReference type="PROSITE" id="PS50059">
    <property type="entry name" value="FKBP_PPIASE"/>
    <property type="match status" value="1"/>
</dbReference>
<accession>A0A6L2ZQV5</accession>
<dbReference type="GO" id="GO:0042026">
    <property type="term" value="P:protein refolding"/>
    <property type="evidence" value="ECO:0007669"/>
    <property type="project" value="UniProtKB-ARBA"/>
</dbReference>
<feature type="domain" description="PPIase FKBP-type" evidence="11">
    <location>
        <begin position="6"/>
        <end position="69"/>
    </location>
</feature>
<dbReference type="GO" id="GO:0005737">
    <property type="term" value="C:cytoplasm"/>
    <property type="evidence" value="ECO:0007669"/>
    <property type="project" value="UniProtKB-SubCell"/>
</dbReference>
<dbReference type="GO" id="GO:0003755">
    <property type="term" value="F:peptidyl-prolyl cis-trans isomerase activity"/>
    <property type="evidence" value="ECO:0007669"/>
    <property type="project" value="UniProtKB-UniRule"/>
</dbReference>